<feature type="region of interest" description="Disordered" evidence="5">
    <location>
        <begin position="414"/>
        <end position="451"/>
    </location>
</feature>
<dbReference type="NCBIfam" id="NF040570">
    <property type="entry name" value="guided_TnpB"/>
    <property type="match status" value="1"/>
</dbReference>
<dbReference type="GO" id="GO:0003677">
    <property type="term" value="F:DNA binding"/>
    <property type="evidence" value="ECO:0007669"/>
    <property type="project" value="UniProtKB-KW"/>
</dbReference>
<dbReference type="InterPro" id="IPR010095">
    <property type="entry name" value="Cas12f1-like_TNB"/>
</dbReference>
<accession>A0A0J9EZL9</accession>
<comment type="similarity">
    <text evidence="1">In the C-terminal section; belongs to the transposase 35 family.</text>
</comment>
<dbReference type="Pfam" id="PF07282">
    <property type="entry name" value="Cas12f1-like_TNB"/>
    <property type="match status" value="1"/>
</dbReference>
<keyword evidence="2" id="KW-0815">Transposition</keyword>
<dbReference type="GO" id="GO:0032196">
    <property type="term" value="P:transposition"/>
    <property type="evidence" value="ECO:0007669"/>
    <property type="project" value="UniProtKB-KW"/>
</dbReference>
<evidence type="ECO:0000256" key="5">
    <source>
        <dbReference type="SAM" id="MobiDB-lite"/>
    </source>
</evidence>
<dbReference type="PATRIC" id="fig|1637645.4.peg.2150"/>
<dbReference type="Pfam" id="PF01385">
    <property type="entry name" value="OrfB_IS605"/>
    <property type="match status" value="1"/>
</dbReference>
<name>A0A0J9EZL9_9CYAN</name>
<evidence type="ECO:0000313" key="8">
    <source>
        <dbReference type="EMBL" id="KMW70635.1"/>
    </source>
</evidence>
<dbReference type="RefSeq" id="WP_049558874.1">
    <property type="nucleotide sequence ID" value="NZ_LATL02000101.1"/>
</dbReference>
<feature type="domain" description="Cas12f1-like TNB" evidence="7">
    <location>
        <begin position="332"/>
        <end position="397"/>
    </location>
</feature>
<comment type="caution">
    <text evidence="8">The sequence shown here is derived from an EMBL/GenBank/DDBJ whole genome shotgun (WGS) entry which is preliminary data.</text>
</comment>
<dbReference type="GO" id="GO:0006310">
    <property type="term" value="P:DNA recombination"/>
    <property type="evidence" value="ECO:0007669"/>
    <property type="project" value="UniProtKB-KW"/>
</dbReference>
<evidence type="ECO:0000259" key="7">
    <source>
        <dbReference type="Pfam" id="PF07282"/>
    </source>
</evidence>
<dbReference type="InterPro" id="IPR001959">
    <property type="entry name" value="Transposase"/>
</dbReference>
<keyword evidence="3" id="KW-0238">DNA-binding</keyword>
<feature type="compositionally biased region" description="Polar residues" evidence="5">
    <location>
        <begin position="414"/>
        <end position="434"/>
    </location>
</feature>
<dbReference type="Proteomes" id="UP000033607">
    <property type="component" value="Unassembled WGS sequence"/>
</dbReference>
<evidence type="ECO:0000256" key="2">
    <source>
        <dbReference type="ARBA" id="ARBA00022578"/>
    </source>
</evidence>
<gene>
    <name evidence="8" type="ORF">WN50_33810</name>
</gene>
<dbReference type="AlphaFoldDB" id="A0A0J9EZL9"/>
<evidence type="ECO:0000313" key="9">
    <source>
        <dbReference type="Proteomes" id="UP000033607"/>
    </source>
</evidence>
<dbReference type="EMBL" id="LATL02000101">
    <property type="protein sequence ID" value="KMW70635.1"/>
    <property type="molecule type" value="Genomic_DNA"/>
</dbReference>
<evidence type="ECO:0000256" key="3">
    <source>
        <dbReference type="ARBA" id="ARBA00023125"/>
    </source>
</evidence>
<evidence type="ECO:0000256" key="4">
    <source>
        <dbReference type="ARBA" id="ARBA00023172"/>
    </source>
</evidence>
<feature type="domain" description="Probable transposase IS891/IS1136/IS1341" evidence="6">
    <location>
        <begin position="201"/>
        <end position="320"/>
    </location>
</feature>
<organism evidence="8 9">
    <name type="scientific">Limnoraphis robusta CS-951</name>
    <dbReference type="NCBI Taxonomy" id="1637645"/>
    <lineage>
        <taxon>Bacteria</taxon>
        <taxon>Bacillati</taxon>
        <taxon>Cyanobacteriota</taxon>
        <taxon>Cyanophyceae</taxon>
        <taxon>Oscillatoriophycideae</taxon>
        <taxon>Oscillatoriales</taxon>
        <taxon>Sirenicapillariaceae</taxon>
        <taxon>Limnoraphis</taxon>
    </lineage>
</organism>
<keyword evidence="4" id="KW-0233">DNA recombination</keyword>
<dbReference type="OrthoDB" id="435395at2"/>
<proteinExistence type="inferred from homology"/>
<evidence type="ECO:0000256" key="1">
    <source>
        <dbReference type="ARBA" id="ARBA00008761"/>
    </source>
</evidence>
<protein>
    <submittedName>
        <fullName evidence="8">Transposase</fullName>
    </submittedName>
</protein>
<reference evidence="8 9" key="1">
    <citation type="submission" date="2015-06" db="EMBL/GenBank/DDBJ databases">
        <title>Draft genome assembly of filamentous brackish cyanobacterium Limnoraphis robusta strain CS-951.</title>
        <authorList>
            <person name="Willis A."/>
            <person name="Parks M."/>
            <person name="Burford M.A."/>
        </authorList>
    </citation>
    <scope>NUCLEOTIDE SEQUENCE [LARGE SCALE GENOMIC DNA]</scope>
    <source>
        <strain evidence="8 9">CS-951</strain>
    </source>
</reference>
<sequence length="451" mass="51401">MIVREAKLLNGSKSQYARLDDAIRTAQFIRNKAVRLWRDERDVDKSRISRLCKELAKEFPFANKLNSMARQASVERAWNSISSFYRRSLGQHSLSCKLRSRRKPPSREFALAPAGGAGSDRCREGASIKGYPQFKKHCRSVEYKTTGWKLSDDCKSMNFTDGFKAGEFSLFCNSDVRKDLFTLKINRVRVVRRADGYYAQFCFNANRSEPGNYTGKVVGLDLGLNYFYKDTNDNAAIYPKYLRSSEKRIKKLQRRLSSKFVKGKKPQSKNYQKARIRLGKAHLKVQRQRKDWAVKLARCVVTSNDVVVYEDLKIQNMVKNHHLAKSISDAGWYQFTQWLDYFGKVWDKAVISVSPNFTSADCSNCGFRVKKSLSTRTHKCPKCQTEICRDTNAALNILKKGMSILGAEYNSTEGHSETASFEETLGETSTSVNEETSDLISGVDEPRISNS</sequence>
<evidence type="ECO:0000259" key="6">
    <source>
        <dbReference type="Pfam" id="PF01385"/>
    </source>
</evidence>